<feature type="transmembrane region" description="Helical" evidence="1">
    <location>
        <begin position="37"/>
        <end position="59"/>
    </location>
</feature>
<protein>
    <submittedName>
        <fullName evidence="2">Putative membrane protein</fullName>
    </submittedName>
</protein>
<evidence type="ECO:0000256" key="1">
    <source>
        <dbReference type="SAM" id="Phobius"/>
    </source>
</evidence>
<dbReference type="EMBL" id="JACBZS010000001">
    <property type="protein sequence ID" value="NYI71192.1"/>
    <property type="molecule type" value="Genomic_DNA"/>
</dbReference>
<comment type="caution">
    <text evidence="2">The sequence shown here is derived from an EMBL/GenBank/DDBJ whole genome shotgun (WGS) entry which is preliminary data.</text>
</comment>
<sequence>MRNFVIGTVTSALALWVTVALLPGVALIPYASGTLPAVLTYLAVALIFGLVNGIIAPVIKFVTFLFYVITLGLFGLLVNGFLFWLVSVISDQLGFGLRVDGFWWGVGGAIVMGIAAALIGLITGPLRKRETAR</sequence>
<keyword evidence="1" id="KW-0472">Membrane</keyword>
<feature type="transmembrane region" description="Helical" evidence="1">
    <location>
        <begin position="101"/>
        <end position="123"/>
    </location>
</feature>
<evidence type="ECO:0000313" key="2">
    <source>
        <dbReference type="EMBL" id="NYI71192.1"/>
    </source>
</evidence>
<dbReference type="InterPro" id="IPR007165">
    <property type="entry name" value="Phage_holin_4_2"/>
</dbReference>
<name>A0A7Z0D948_9ACTN</name>
<dbReference type="PANTHER" id="PTHR37309">
    <property type="entry name" value="SLR0284 PROTEIN"/>
    <property type="match status" value="1"/>
</dbReference>
<organism evidence="2 3">
    <name type="scientific">Naumannella cuiyingiana</name>
    <dbReference type="NCBI Taxonomy" id="1347891"/>
    <lineage>
        <taxon>Bacteria</taxon>
        <taxon>Bacillati</taxon>
        <taxon>Actinomycetota</taxon>
        <taxon>Actinomycetes</taxon>
        <taxon>Propionibacteriales</taxon>
        <taxon>Propionibacteriaceae</taxon>
        <taxon>Naumannella</taxon>
    </lineage>
</organism>
<keyword evidence="3" id="KW-1185">Reference proteome</keyword>
<proteinExistence type="predicted"/>
<dbReference type="RefSeq" id="WP_179445051.1">
    <property type="nucleotide sequence ID" value="NZ_JACBZS010000001.1"/>
</dbReference>
<dbReference type="PANTHER" id="PTHR37309:SF1">
    <property type="entry name" value="SLR0284 PROTEIN"/>
    <property type="match status" value="1"/>
</dbReference>
<keyword evidence="1" id="KW-1133">Transmembrane helix</keyword>
<dbReference type="Pfam" id="PF04020">
    <property type="entry name" value="Phage_holin_4_2"/>
    <property type="match status" value="1"/>
</dbReference>
<dbReference type="AlphaFoldDB" id="A0A7Z0D948"/>
<gene>
    <name evidence="2" type="ORF">GGQ54_001752</name>
</gene>
<dbReference type="Proteomes" id="UP000527616">
    <property type="component" value="Unassembled WGS sequence"/>
</dbReference>
<feature type="transmembrane region" description="Helical" evidence="1">
    <location>
        <begin position="64"/>
        <end position="89"/>
    </location>
</feature>
<keyword evidence="1" id="KW-0812">Transmembrane</keyword>
<evidence type="ECO:0000313" key="3">
    <source>
        <dbReference type="Proteomes" id="UP000527616"/>
    </source>
</evidence>
<reference evidence="2 3" key="1">
    <citation type="submission" date="2020-07" db="EMBL/GenBank/DDBJ databases">
        <title>Sequencing the genomes of 1000 actinobacteria strains.</title>
        <authorList>
            <person name="Klenk H.-P."/>
        </authorList>
    </citation>
    <scope>NUCLEOTIDE SEQUENCE [LARGE SCALE GENOMIC DNA]</scope>
    <source>
        <strain evidence="2 3">DSM 103164</strain>
    </source>
</reference>
<accession>A0A7Z0D948</accession>